<reference evidence="1" key="2">
    <citation type="journal article" date="2015" name="Data Brief">
        <title>Shoot transcriptome of the giant reed, Arundo donax.</title>
        <authorList>
            <person name="Barrero R.A."/>
            <person name="Guerrero F.D."/>
            <person name="Moolhuijzen P."/>
            <person name="Goolsby J.A."/>
            <person name="Tidwell J."/>
            <person name="Bellgard S.E."/>
            <person name="Bellgard M.I."/>
        </authorList>
    </citation>
    <scope>NUCLEOTIDE SEQUENCE</scope>
    <source>
        <tissue evidence="1">Shoot tissue taken approximately 20 cm above the soil surface</tissue>
    </source>
</reference>
<proteinExistence type="predicted"/>
<reference evidence="1" key="1">
    <citation type="submission" date="2014-09" db="EMBL/GenBank/DDBJ databases">
        <authorList>
            <person name="Magalhaes I.L.F."/>
            <person name="Oliveira U."/>
            <person name="Santos F.R."/>
            <person name="Vidigal T.H.D.A."/>
            <person name="Brescovit A.D."/>
            <person name="Santos A.J."/>
        </authorList>
    </citation>
    <scope>NUCLEOTIDE SEQUENCE</scope>
    <source>
        <tissue evidence="1">Shoot tissue taken approximately 20 cm above the soil surface</tissue>
    </source>
</reference>
<dbReference type="EMBL" id="GBRH01179933">
    <property type="protein sequence ID" value="JAE17963.1"/>
    <property type="molecule type" value="Transcribed_RNA"/>
</dbReference>
<sequence>MAVILLSLQGSHQWI</sequence>
<name>A0A0A9GBA7_ARUDO</name>
<accession>A0A0A9GBA7</accession>
<protein>
    <submittedName>
        <fullName evidence="1">Uncharacterized protein</fullName>
    </submittedName>
</protein>
<evidence type="ECO:0000313" key="1">
    <source>
        <dbReference type="EMBL" id="JAE17963.1"/>
    </source>
</evidence>
<organism evidence="1">
    <name type="scientific">Arundo donax</name>
    <name type="common">Giant reed</name>
    <name type="synonym">Donax arundinaceus</name>
    <dbReference type="NCBI Taxonomy" id="35708"/>
    <lineage>
        <taxon>Eukaryota</taxon>
        <taxon>Viridiplantae</taxon>
        <taxon>Streptophyta</taxon>
        <taxon>Embryophyta</taxon>
        <taxon>Tracheophyta</taxon>
        <taxon>Spermatophyta</taxon>
        <taxon>Magnoliopsida</taxon>
        <taxon>Liliopsida</taxon>
        <taxon>Poales</taxon>
        <taxon>Poaceae</taxon>
        <taxon>PACMAD clade</taxon>
        <taxon>Arundinoideae</taxon>
        <taxon>Arundineae</taxon>
        <taxon>Arundo</taxon>
    </lineage>
</organism>